<reference evidence="14" key="2">
    <citation type="submission" date="2025-09" db="UniProtKB">
        <authorList>
            <consortium name="Ensembl"/>
        </authorList>
    </citation>
    <scope>IDENTIFICATION</scope>
</reference>
<protein>
    <recommendedName>
        <fullName evidence="12">Olfactory receptor</fullName>
    </recommendedName>
</protein>
<dbReference type="CDD" id="cd13954">
    <property type="entry name" value="7tmA_OR"/>
    <property type="match status" value="1"/>
</dbReference>
<feature type="transmembrane region" description="Helical" evidence="12">
    <location>
        <begin position="15"/>
        <end position="37"/>
    </location>
</feature>
<keyword evidence="7 11" id="KW-0297">G-protein coupled receptor</keyword>
<feature type="transmembrane region" description="Helical" evidence="12">
    <location>
        <begin position="263"/>
        <end position="282"/>
    </location>
</feature>
<dbReference type="Ensembl" id="ENSVKKT00000002843.1">
    <property type="protein sequence ID" value="ENSVKKP00000002768.1"/>
    <property type="gene ID" value="ENSVKKG00000002174.1"/>
</dbReference>
<dbReference type="FunFam" id="1.20.1070.10:FF:000001">
    <property type="entry name" value="Olfactory receptor"/>
    <property type="match status" value="1"/>
</dbReference>
<feature type="transmembrane region" description="Helical" evidence="12">
    <location>
        <begin position="88"/>
        <end position="110"/>
    </location>
</feature>
<feature type="transmembrane region" description="Helical" evidence="12">
    <location>
        <begin position="49"/>
        <end position="68"/>
    </location>
</feature>
<keyword evidence="10 11" id="KW-0807">Transducer</keyword>
<evidence type="ECO:0000313" key="15">
    <source>
        <dbReference type="Proteomes" id="UP000694545"/>
    </source>
</evidence>
<dbReference type="PROSITE" id="PS50262">
    <property type="entry name" value="G_PROTEIN_RECEP_F1_2"/>
    <property type="match status" value="1"/>
</dbReference>
<dbReference type="AlphaFoldDB" id="A0A8D2IMZ6"/>
<dbReference type="PRINTS" id="PR00237">
    <property type="entry name" value="GPCRRHODOPSN"/>
</dbReference>
<dbReference type="OMA" id="LMNVHII"/>
<evidence type="ECO:0000256" key="1">
    <source>
        <dbReference type="ARBA" id="ARBA00004651"/>
    </source>
</evidence>
<sequence length="313" mass="35257">LGTIIQIISMAPVEIALFFLFLAMYFLTVTGNIIIIITFKTDSHLQTPMYFFLGNLSILDIGYTSSTVPKLLSILLMEVHTISFVDCFLQSYFFFFLGTVECFLLAAMAYDRYVAICYPLRYPTIMNKRVCVLIVTACWTGGCLAPMLAAIMAANLPYCGPNGINHFFCDIPPLLKLACIDTSLAEKIVFLLSAVIILSTFLSTVVSYIYITVTILRIPSLHRRHKAFSTCASHLTVVSIYYGTVIFMYVTPTARSSFDLNKIIAVMYSVVTPMLNPMIYTLRNQDVKRAVKRLILKIHIGRKNTETLQEIHL</sequence>
<evidence type="ECO:0000256" key="10">
    <source>
        <dbReference type="ARBA" id="ARBA00023224"/>
    </source>
</evidence>
<evidence type="ECO:0000313" key="14">
    <source>
        <dbReference type="Ensembl" id="ENSVKKP00000002768.1"/>
    </source>
</evidence>
<dbReference type="SUPFAM" id="SSF81321">
    <property type="entry name" value="Family A G protein-coupled receptor-like"/>
    <property type="match status" value="1"/>
</dbReference>
<dbReference type="GO" id="GO:0004984">
    <property type="term" value="F:olfactory receptor activity"/>
    <property type="evidence" value="ECO:0007669"/>
    <property type="project" value="InterPro"/>
</dbReference>
<dbReference type="Pfam" id="PF13853">
    <property type="entry name" value="7tm_4"/>
    <property type="match status" value="1"/>
</dbReference>
<dbReference type="PRINTS" id="PR00245">
    <property type="entry name" value="OLFACTORYR"/>
</dbReference>
<keyword evidence="3 12" id="KW-0716">Sensory transduction</keyword>
<keyword evidence="15" id="KW-1185">Reference proteome</keyword>
<evidence type="ECO:0000256" key="4">
    <source>
        <dbReference type="ARBA" id="ARBA00022692"/>
    </source>
</evidence>
<keyword evidence="2 12" id="KW-1003">Cell membrane</keyword>
<feature type="transmembrane region" description="Helical" evidence="12">
    <location>
        <begin position="188"/>
        <end position="211"/>
    </location>
</feature>
<evidence type="ECO:0000259" key="13">
    <source>
        <dbReference type="PROSITE" id="PS50262"/>
    </source>
</evidence>
<evidence type="ECO:0000256" key="8">
    <source>
        <dbReference type="ARBA" id="ARBA00023136"/>
    </source>
</evidence>
<keyword evidence="9 11" id="KW-0675">Receptor</keyword>
<feature type="transmembrane region" description="Helical" evidence="12">
    <location>
        <begin position="232"/>
        <end position="251"/>
    </location>
</feature>
<evidence type="ECO:0000256" key="5">
    <source>
        <dbReference type="ARBA" id="ARBA00022725"/>
    </source>
</evidence>
<proteinExistence type="inferred from homology"/>
<evidence type="ECO:0000256" key="11">
    <source>
        <dbReference type="RuleBase" id="RU000688"/>
    </source>
</evidence>
<dbReference type="GO" id="GO:0005886">
    <property type="term" value="C:plasma membrane"/>
    <property type="evidence" value="ECO:0007669"/>
    <property type="project" value="UniProtKB-SubCell"/>
</dbReference>
<comment type="similarity">
    <text evidence="11">Belongs to the G-protein coupled receptor 1 family.</text>
</comment>
<evidence type="ECO:0000256" key="9">
    <source>
        <dbReference type="ARBA" id="ARBA00023170"/>
    </source>
</evidence>
<dbReference type="Proteomes" id="UP000694545">
    <property type="component" value="Unplaced"/>
</dbReference>
<dbReference type="InterPro" id="IPR000276">
    <property type="entry name" value="GPCR_Rhodpsn"/>
</dbReference>
<organism evidence="14 15">
    <name type="scientific">Varanus komodoensis</name>
    <name type="common">Komodo dragon</name>
    <dbReference type="NCBI Taxonomy" id="61221"/>
    <lineage>
        <taxon>Eukaryota</taxon>
        <taxon>Metazoa</taxon>
        <taxon>Chordata</taxon>
        <taxon>Craniata</taxon>
        <taxon>Vertebrata</taxon>
        <taxon>Euteleostomi</taxon>
        <taxon>Lepidosauria</taxon>
        <taxon>Squamata</taxon>
        <taxon>Bifurcata</taxon>
        <taxon>Unidentata</taxon>
        <taxon>Episquamata</taxon>
        <taxon>Toxicofera</taxon>
        <taxon>Anguimorpha</taxon>
        <taxon>Paleoanguimorpha</taxon>
        <taxon>Varanoidea</taxon>
        <taxon>Varanidae</taxon>
        <taxon>Varanus</taxon>
    </lineage>
</organism>
<keyword evidence="6 12" id="KW-1133">Transmembrane helix</keyword>
<evidence type="ECO:0000256" key="6">
    <source>
        <dbReference type="ARBA" id="ARBA00022989"/>
    </source>
</evidence>
<dbReference type="InterPro" id="IPR017452">
    <property type="entry name" value="GPCR_Rhodpsn_7TM"/>
</dbReference>
<evidence type="ECO:0000256" key="7">
    <source>
        <dbReference type="ARBA" id="ARBA00023040"/>
    </source>
</evidence>
<keyword evidence="5 12" id="KW-0552">Olfaction</keyword>
<evidence type="ECO:0000256" key="2">
    <source>
        <dbReference type="ARBA" id="ARBA00022475"/>
    </source>
</evidence>
<feature type="domain" description="G-protein coupled receptors family 1 profile" evidence="13">
    <location>
        <begin position="31"/>
        <end position="280"/>
    </location>
</feature>
<accession>A0A8D2IMZ6</accession>
<dbReference type="PROSITE" id="PS00237">
    <property type="entry name" value="G_PROTEIN_RECEP_F1_1"/>
    <property type="match status" value="1"/>
</dbReference>
<dbReference type="Gene3D" id="1.20.1070.10">
    <property type="entry name" value="Rhodopsin 7-helix transmembrane proteins"/>
    <property type="match status" value="1"/>
</dbReference>
<evidence type="ECO:0000256" key="3">
    <source>
        <dbReference type="ARBA" id="ARBA00022606"/>
    </source>
</evidence>
<dbReference type="InterPro" id="IPR000725">
    <property type="entry name" value="Olfact_rcpt"/>
</dbReference>
<keyword evidence="4 11" id="KW-0812">Transmembrane</keyword>
<keyword evidence="8 12" id="KW-0472">Membrane</keyword>
<evidence type="ECO:0000256" key="12">
    <source>
        <dbReference type="RuleBase" id="RU363047"/>
    </source>
</evidence>
<dbReference type="GO" id="GO:0004930">
    <property type="term" value="F:G protein-coupled receptor activity"/>
    <property type="evidence" value="ECO:0007669"/>
    <property type="project" value="UniProtKB-KW"/>
</dbReference>
<name>A0A8D2IMZ6_VARKO</name>
<comment type="subcellular location">
    <subcellularLocation>
        <location evidence="1 12">Cell membrane</location>
        <topology evidence="1 12">Multi-pass membrane protein</topology>
    </subcellularLocation>
</comment>
<dbReference type="InterPro" id="IPR050516">
    <property type="entry name" value="Olfactory_GPCR"/>
</dbReference>
<feature type="transmembrane region" description="Helical" evidence="12">
    <location>
        <begin position="130"/>
        <end position="154"/>
    </location>
</feature>
<reference evidence="14" key="1">
    <citation type="submission" date="2025-08" db="UniProtKB">
        <authorList>
            <consortium name="Ensembl"/>
        </authorList>
    </citation>
    <scope>IDENTIFICATION</scope>
</reference>
<dbReference type="PANTHER" id="PTHR26452">
    <property type="entry name" value="OLFACTORY RECEPTOR"/>
    <property type="match status" value="1"/>
</dbReference>